<dbReference type="Pfam" id="PF07676">
    <property type="entry name" value="PD40"/>
    <property type="match status" value="3"/>
</dbReference>
<protein>
    <submittedName>
        <fullName evidence="2">PD40 domain-containing protein</fullName>
    </submittedName>
</protein>
<name>A0ABP4M1M4_9ACTN</name>
<proteinExistence type="inferred from homology"/>
<evidence type="ECO:0000313" key="2">
    <source>
        <dbReference type="EMBL" id="GAA1534774.1"/>
    </source>
</evidence>
<reference evidence="3" key="1">
    <citation type="journal article" date="2019" name="Int. J. Syst. Evol. Microbiol.">
        <title>The Global Catalogue of Microorganisms (GCM) 10K type strain sequencing project: providing services to taxonomists for standard genome sequencing and annotation.</title>
        <authorList>
            <consortium name="The Broad Institute Genomics Platform"/>
            <consortium name="The Broad Institute Genome Sequencing Center for Infectious Disease"/>
            <person name="Wu L."/>
            <person name="Ma J."/>
        </authorList>
    </citation>
    <scope>NUCLEOTIDE SEQUENCE [LARGE SCALE GENOMIC DNA]</scope>
    <source>
        <strain evidence="3">JCM 14303</strain>
    </source>
</reference>
<dbReference type="Proteomes" id="UP001500363">
    <property type="component" value="Unassembled WGS sequence"/>
</dbReference>
<dbReference type="PANTHER" id="PTHR36842">
    <property type="entry name" value="PROTEIN TOLB HOMOLOG"/>
    <property type="match status" value="1"/>
</dbReference>
<comment type="similarity">
    <text evidence="1">Belongs to the TolB family.</text>
</comment>
<comment type="caution">
    <text evidence="2">The sequence shown here is derived from an EMBL/GenBank/DDBJ whole genome shotgun (WGS) entry which is preliminary data.</text>
</comment>
<evidence type="ECO:0000256" key="1">
    <source>
        <dbReference type="ARBA" id="ARBA00009820"/>
    </source>
</evidence>
<gene>
    <name evidence="2" type="ORF">GCM10009741_41560</name>
</gene>
<keyword evidence="3" id="KW-1185">Reference proteome</keyword>
<organism evidence="2 3">
    <name type="scientific">Kribbella lupini</name>
    <dbReference type="NCBI Taxonomy" id="291602"/>
    <lineage>
        <taxon>Bacteria</taxon>
        <taxon>Bacillati</taxon>
        <taxon>Actinomycetota</taxon>
        <taxon>Actinomycetes</taxon>
        <taxon>Propionibacteriales</taxon>
        <taxon>Kribbellaceae</taxon>
        <taxon>Kribbella</taxon>
    </lineage>
</organism>
<evidence type="ECO:0000313" key="3">
    <source>
        <dbReference type="Proteomes" id="UP001500363"/>
    </source>
</evidence>
<dbReference type="SUPFAM" id="SSF82171">
    <property type="entry name" value="DPP6 N-terminal domain-like"/>
    <property type="match status" value="1"/>
</dbReference>
<dbReference type="PANTHER" id="PTHR36842:SF1">
    <property type="entry name" value="PROTEIN TOLB"/>
    <property type="match status" value="1"/>
</dbReference>
<dbReference type="EMBL" id="BAAANC010000002">
    <property type="protein sequence ID" value="GAA1534774.1"/>
    <property type="molecule type" value="Genomic_DNA"/>
</dbReference>
<dbReference type="Gene3D" id="2.120.10.30">
    <property type="entry name" value="TolB, C-terminal domain"/>
    <property type="match status" value="1"/>
</dbReference>
<sequence length="247" mass="26459">MEAPNWSPDGKWLILNGDGVLFRLPVAGGELEEIPLGGVPAINNDHVVSPDGATVYVSAEDGHLYAVTAGVARRVSNDRGEGFRYYLHGISPDGSQLAYIGMDSARNTNVWTIPAAGGDDVPVTNDEFADDGAEFGPDGEWIYFNSERASANAQLFRTAGGVIEQLTHDERVNWFPHPAPDGSAVAYVSFPPGTVGHPADVDDVRVRLLEGGEIREIATVFGGQGTMNVPSWSPDSRSFAYVAYPVR</sequence>
<accession>A0ABP4M1M4</accession>
<dbReference type="InterPro" id="IPR011659">
    <property type="entry name" value="WD40"/>
</dbReference>
<dbReference type="InterPro" id="IPR011042">
    <property type="entry name" value="6-blade_b-propeller_TolB-like"/>
</dbReference>